<comment type="subunit">
    <text evidence="11">Component of the translation initiation factor 2B (eIF2B) complex which is a heterodecamer of two sets of five different subunits: alpha, beta, gamma, delta and epsilon. Subunits alpha, beta and delta comprise a regulatory subcomplex and subunits epsilon and gamma comprise a catalytic subcomplex. Within the complex, the hexameric regulatory complex resides at the center, with the two heterodimeric catalytic subcomplexes bound on opposite sides.</text>
</comment>
<evidence type="ECO:0000313" key="14">
    <source>
        <dbReference type="EMBL" id="CAF9917655.1"/>
    </source>
</evidence>
<dbReference type="InterPro" id="IPR044123">
    <property type="entry name" value="W2_eIF2B_epsilon"/>
</dbReference>
<dbReference type="PROSITE" id="PS51363">
    <property type="entry name" value="W2"/>
    <property type="match status" value="1"/>
</dbReference>
<proteinExistence type="inferred from homology"/>
<dbReference type="GO" id="GO:0005829">
    <property type="term" value="C:cytosol"/>
    <property type="evidence" value="ECO:0007669"/>
    <property type="project" value="UniProtKB-SubCell"/>
</dbReference>
<keyword evidence="15" id="KW-1185">Reference proteome</keyword>
<evidence type="ECO:0000256" key="7">
    <source>
        <dbReference type="ARBA" id="ARBA00030179"/>
    </source>
</evidence>
<keyword evidence="5" id="KW-0396">Initiation factor</keyword>
<comment type="similarity">
    <text evidence="2">Belongs to the eIF-2B gamma/epsilon subunits family.</text>
</comment>
<sequence length="705" mass="78944">MAPNAARSTKAKQKLQDESREESLQAIVLADVFETRFKPFTFERPRCLLPLANTPLIEYTLDFLASAGVRDVFICCGQHADQVEEYINNSRWKLSSSPFQTLLLLKSPATSVGDVMRDLDGRDLITRDFLLVSGDVVSNIALESILDKHRARREMDKNAIMTMVLREFGLEHRIKSKRRKPIFVIDPKTERCLHYEEIGPKSVSSRYVGMDAKLLKEHGELEIRGDLVDCFIDICTPDVLGLWSDNFDYRTLRRSFLHGVLKDHELNGKTIYAAIASDQYAARVRDLKAYDVVSRNILGRCTYPLCPDSNLVSGQNYRFQEGNIYKEDGLSIARTSIVKQKVVLGRRTSIKDRSLIVNSTIGRSCQIGSDVHVSGSYIWDNVQIGDGTKIHRAVVASGARIGKNCSICPGTLISFGVYLADGTNVSGVHHIKPMRGKYQENNAQDEASQIDETTDAALQLSSSDDDSTASSLLGTSPSRPNSQSLTELSMSQFSESDSDFEPLPETSRRSSLRSDLSWESAPNRDFLVEATADILDALQNGVSPENISLELVSLRMKEDASQHQVRHAVVTAFMRRVSNLMGEDGQSGLSPNEAVTEVFTKNKEVIKRTLFDQSREAKDDQVDLLMLIQKDAAGRSRGESLLVFIAKELYDLELVEEDGIMQWWEDDRSKSGEMKKVRVLTEPLIDFLQNAEEESDDESEEDGDE</sequence>
<dbReference type="Pfam" id="PF00483">
    <property type="entry name" value="NTP_transferase"/>
    <property type="match status" value="1"/>
</dbReference>
<dbReference type="Pfam" id="PF02020">
    <property type="entry name" value="W2"/>
    <property type="match status" value="1"/>
</dbReference>
<gene>
    <name evidence="14" type="ORF">HETSPECPRED_003554</name>
</gene>
<reference evidence="14" key="1">
    <citation type="submission" date="2021-03" db="EMBL/GenBank/DDBJ databases">
        <authorList>
            <person name="Tagirdzhanova G."/>
        </authorList>
    </citation>
    <scope>NUCLEOTIDE SEQUENCE</scope>
</reference>
<dbReference type="SUPFAM" id="SSF48371">
    <property type="entry name" value="ARM repeat"/>
    <property type="match status" value="1"/>
</dbReference>
<dbReference type="InterPro" id="IPR029044">
    <property type="entry name" value="Nucleotide-diphossugar_trans"/>
</dbReference>
<dbReference type="AlphaFoldDB" id="A0A8H3F5R6"/>
<dbReference type="InterPro" id="IPR016024">
    <property type="entry name" value="ARM-type_fold"/>
</dbReference>
<keyword evidence="6" id="KW-0648">Protein biosynthesis</keyword>
<dbReference type="Proteomes" id="UP000664521">
    <property type="component" value="Unassembled WGS sequence"/>
</dbReference>
<protein>
    <recommendedName>
        <fullName evidence="3">Mannose-1-phosphate guanyltransferase</fullName>
    </recommendedName>
    <alternativeName>
        <fullName evidence="8">GDP-mannose pyrophosphorylase</fullName>
    </alternativeName>
    <alternativeName>
        <fullName evidence="7">GTP-mannose-1-phosphate guanylyltransferase</fullName>
    </alternativeName>
    <alternativeName>
        <fullName evidence="9">Translation initiation factor eIF2B subunit epsilon</fullName>
    </alternativeName>
    <alternativeName>
        <fullName evidence="10">eIF2B GDP-GTP exchange factor subunit epsilon</fullName>
    </alternativeName>
</protein>
<evidence type="ECO:0000256" key="3">
    <source>
        <dbReference type="ARBA" id="ARBA00018601"/>
    </source>
</evidence>
<dbReference type="InterPro" id="IPR035543">
    <property type="entry name" value="eIF-2B_epsilon_N"/>
</dbReference>
<evidence type="ECO:0000256" key="10">
    <source>
        <dbReference type="ARBA" id="ARBA00044345"/>
    </source>
</evidence>
<feature type="compositionally biased region" description="Low complexity" evidence="12">
    <location>
        <begin position="458"/>
        <end position="476"/>
    </location>
</feature>
<feature type="domain" description="W2" evidence="13">
    <location>
        <begin position="520"/>
        <end position="698"/>
    </location>
</feature>
<evidence type="ECO:0000256" key="2">
    <source>
        <dbReference type="ARBA" id="ARBA00007878"/>
    </source>
</evidence>
<evidence type="ECO:0000256" key="1">
    <source>
        <dbReference type="ARBA" id="ARBA00004514"/>
    </source>
</evidence>
<dbReference type="GO" id="GO:0031369">
    <property type="term" value="F:translation initiation factor binding"/>
    <property type="evidence" value="ECO:0007669"/>
    <property type="project" value="InterPro"/>
</dbReference>
<evidence type="ECO:0000256" key="12">
    <source>
        <dbReference type="SAM" id="MobiDB-lite"/>
    </source>
</evidence>
<dbReference type="OrthoDB" id="424572at2759"/>
<dbReference type="Gene3D" id="1.25.40.180">
    <property type="match status" value="1"/>
</dbReference>
<evidence type="ECO:0000256" key="4">
    <source>
        <dbReference type="ARBA" id="ARBA00022490"/>
    </source>
</evidence>
<dbReference type="InterPro" id="IPR005835">
    <property type="entry name" value="NTP_transferase_dom"/>
</dbReference>
<dbReference type="InterPro" id="IPR003307">
    <property type="entry name" value="W2_domain"/>
</dbReference>
<organism evidence="14 15">
    <name type="scientific">Heterodermia speciosa</name>
    <dbReference type="NCBI Taxonomy" id="116794"/>
    <lineage>
        <taxon>Eukaryota</taxon>
        <taxon>Fungi</taxon>
        <taxon>Dikarya</taxon>
        <taxon>Ascomycota</taxon>
        <taxon>Pezizomycotina</taxon>
        <taxon>Lecanoromycetes</taxon>
        <taxon>OSLEUM clade</taxon>
        <taxon>Lecanoromycetidae</taxon>
        <taxon>Caliciales</taxon>
        <taxon>Physciaceae</taxon>
        <taxon>Heterodermia</taxon>
    </lineage>
</organism>
<feature type="compositionally biased region" description="Polar residues" evidence="12">
    <location>
        <begin position="477"/>
        <end position="495"/>
    </location>
</feature>
<name>A0A8H3F5R6_9LECA</name>
<evidence type="ECO:0000259" key="13">
    <source>
        <dbReference type="PROSITE" id="PS51363"/>
    </source>
</evidence>
<dbReference type="CDD" id="cd05787">
    <property type="entry name" value="LbH_eIF2B_epsilon"/>
    <property type="match status" value="1"/>
</dbReference>
<evidence type="ECO:0000256" key="8">
    <source>
        <dbReference type="ARBA" id="ARBA00031190"/>
    </source>
</evidence>
<dbReference type="GO" id="GO:0005085">
    <property type="term" value="F:guanyl-nucleotide exchange factor activity"/>
    <property type="evidence" value="ECO:0007669"/>
    <property type="project" value="InterPro"/>
</dbReference>
<keyword evidence="4" id="KW-0963">Cytoplasm</keyword>
<dbReference type="InterPro" id="IPR051956">
    <property type="entry name" value="eIF2B_epsilon"/>
</dbReference>
<dbReference type="SMART" id="SM00515">
    <property type="entry name" value="eIF5C"/>
    <property type="match status" value="1"/>
</dbReference>
<evidence type="ECO:0000256" key="5">
    <source>
        <dbReference type="ARBA" id="ARBA00022540"/>
    </source>
</evidence>
<dbReference type="CDD" id="cd04197">
    <property type="entry name" value="eIF-2B_epsilon_N"/>
    <property type="match status" value="1"/>
</dbReference>
<dbReference type="GO" id="GO:0003743">
    <property type="term" value="F:translation initiation factor activity"/>
    <property type="evidence" value="ECO:0007669"/>
    <property type="project" value="UniProtKB-KW"/>
</dbReference>
<comment type="subcellular location">
    <subcellularLocation>
        <location evidence="1">Cytoplasm</location>
        <location evidence="1">Cytosol</location>
    </subcellularLocation>
</comment>
<dbReference type="SUPFAM" id="SSF53448">
    <property type="entry name" value="Nucleotide-diphospho-sugar transferases"/>
    <property type="match status" value="1"/>
</dbReference>
<dbReference type="PANTHER" id="PTHR45887">
    <property type="entry name" value="TRANSLATION INITIATION FACTOR EIF-2B SUBUNIT EPSILON"/>
    <property type="match status" value="1"/>
</dbReference>
<evidence type="ECO:0000256" key="9">
    <source>
        <dbReference type="ARBA" id="ARBA00044144"/>
    </source>
</evidence>
<dbReference type="CDD" id="cd11558">
    <property type="entry name" value="W2_eIF2B_epsilon"/>
    <property type="match status" value="1"/>
</dbReference>
<comment type="caution">
    <text evidence="14">The sequence shown here is derived from an EMBL/GenBank/DDBJ whole genome shotgun (WGS) entry which is preliminary data.</text>
</comment>
<dbReference type="EMBL" id="CAJPDS010000020">
    <property type="protein sequence ID" value="CAF9917655.1"/>
    <property type="molecule type" value="Genomic_DNA"/>
</dbReference>
<dbReference type="GO" id="GO:0005851">
    <property type="term" value="C:eukaryotic translation initiation factor 2B complex"/>
    <property type="evidence" value="ECO:0007669"/>
    <property type="project" value="TreeGrafter"/>
</dbReference>
<dbReference type="PANTHER" id="PTHR45887:SF1">
    <property type="entry name" value="TRANSLATION INITIATION FACTOR EIF-2B SUBUNIT EPSILON"/>
    <property type="match status" value="1"/>
</dbReference>
<dbReference type="InterPro" id="IPR056764">
    <property type="entry name" value="LbH_EIF2B3/5"/>
</dbReference>
<evidence type="ECO:0000256" key="6">
    <source>
        <dbReference type="ARBA" id="ARBA00022917"/>
    </source>
</evidence>
<dbReference type="FunFam" id="3.90.550.10:FF:000066">
    <property type="entry name" value="Translation initiation factor eIF-2B subunit epsilon"/>
    <property type="match status" value="1"/>
</dbReference>
<evidence type="ECO:0000313" key="15">
    <source>
        <dbReference type="Proteomes" id="UP000664521"/>
    </source>
</evidence>
<dbReference type="Gene3D" id="2.160.10.10">
    <property type="entry name" value="Hexapeptide repeat proteins"/>
    <property type="match status" value="1"/>
</dbReference>
<evidence type="ECO:0000256" key="11">
    <source>
        <dbReference type="ARBA" id="ARBA00046432"/>
    </source>
</evidence>
<dbReference type="Pfam" id="PF25084">
    <property type="entry name" value="LbH_EIF2B"/>
    <property type="match status" value="1"/>
</dbReference>
<dbReference type="Gene3D" id="3.90.550.10">
    <property type="entry name" value="Spore Coat Polysaccharide Biosynthesis Protein SpsA, Chain A"/>
    <property type="match status" value="1"/>
</dbReference>
<accession>A0A8H3F5R6</accession>
<feature type="region of interest" description="Disordered" evidence="12">
    <location>
        <begin position="458"/>
        <end position="515"/>
    </location>
</feature>
<dbReference type="InterPro" id="IPR011004">
    <property type="entry name" value="Trimer_LpxA-like_sf"/>
</dbReference>
<dbReference type="SUPFAM" id="SSF51161">
    <property type="entry name" value="Trimeric LpxA-like enzymes"/>
    <property type="match status" value="1"/>
</dbReference>